<evidence type="ECO:0000313" key="3">
    <source>
        <dbReference type="Proteomes" id="UP001177140"/>
    </source>
</evidence>
<dbReference type="EMBL" id="JAJJMA010020973">
    <property type="protein sequence ID" value="MCL7023322.1"/>
    <property type="molecule type" value="Genomic_DNA"/>
</dbReference>
<keyword evidence="3" id="KW-1185">Reference proteome</keyword>
<dbReference type="Proteomes" id="UP001177140">
    <property type="component" value="Unassembled WGS sequence"/>
</dbReference>
<proteinExistence type="predicted"/>
<accession>A0AA41RRP0</accession>
<dbReference type="PANTHER" id="PTHR35097:SF1">
    <property type="entry name" value="GDSL ESTERASE_LIPASE"/>
    <property type="match status" value="1"/>
</dbReference>
<dbReference type="AlphaFoldDB" id="A0AA41RRP0"/>
<evidence type="ECO:0000313" key="2">
    <source>
        <dbReference type="EMBL" id="MCL7023322.1"/>
    </source>
</evidence>
<gene>
    <name evidence="2" type="ORF">MKW94_021441</name>
</gene>
<evidence type="ECO:0000256" key="1">
    <source>
        <dbReference type="SAM" id="MobiDB-lite"/>
    </source>
</evidence>
<reference evidence="2" key="1">
    <citation type="submission" date="2022-03" db="EMBL/GenBank/DDBJ databases">
        <title>A functionally conserved STORR gene fusion in Papaver species that diverged 16.8 million years ago.</title>
        <authorList>
            <person name="Catania T."/>
        </authorList>
    </citation>
    <scope>NUCLEOTIDE SEQUENCE</scope>
    <source>
        <strain evidence="2">S-191538</strain>
    </source>
</reference>
<protein>
    <submittedName>
        <fullName evidence="2">Uncharacterized protein</fullName>
    </submittedName>
</protein>
<name>A0AA41RRP0_PAPNU</name>
<sequence>MEPVTLVVDKVKGFAKSSGDFLTGILHWHDKPKSRNPIDILKRLQREAFSDLMKLRDRQDKVERVLSFYKATKSQEVSTRVRGEVDVVGSLLFLENADQQTCDTLNKAGMQTGVGSTFTFETIVREKDALMAEFTASQNGYSDDAVGSPLSLSKVMYSANISDWFSAVVIPVGAQCKDVASASNAFQQERSLTNFSFFGSPNLGQLHNGGVAAGAGLMVKRSNITATLAEIVSNGMQQEQLDSVGTKHCFSTFGQVLCQITKGTKLTLMGIHNKLTRPSQQQDLQLNRFTVPFGGLRSTNMGRTYASSSSPLADNLTRNNNAGEEPEVNNSGGGSIAMMVDSELDESTRIGSWFEMQNSTPAHLRWGVTVFDTPEAEDGALSVGWGLGVGGSGSIGSQKNRGGDLSSAWDHHFQVEAFLKMNMAVEGNKKFSLQPGLVYVMDGTTRIPALMLRSNWSL</sequence>
<organism evidence="2 3">
    <name type="scientific">Papaver nudicaule</name>
    <name type="common">Iceland poppy</name>
    <dbReference type="NCBI Taxonomy" id="74823"/>
    <lineage>
        <taxon>Eukaryota</taxon>
        <taxon>Viridiplantae</taxon>
        <taxon>Streptophyta</taxon>
        <taxon>Embryophyta</taxon>
        <taxon>Tracheophyta</taxon>
        <taxon>Spermatophyta</taxon>
        <taxon>Magnoliopsida</taxon>
        <taxon>Ranunculales</taxon>
        <taxon>Papaveraceae</taxon>
        <taxon>Papaveroideae</taxon>
        <taxon>Papaver</taxon>
    </lineage>
</organism>
<feature type="compositionally biased region" description="Polar residues" evidence="1">
    <location>
        <begin position="305"/>
        <end position="322"/>
    </location>
</feature>
<dbReference type="PANTHER" id="PTHR35097">
    <property type="entry name" value="GDSL ESTERASE/LIPASE"/>
    <property type="match status" value="1"/>
</dbReference>
<feature type="region of interest" description="Disordered" evidence="1">
    <location>
        <begin position="305"/>
        <end position="334"/>
    </location>
</feature>
<comment type="caution">
    <text evidence="2">The sequence shown here is derived from an EMBL/GenBank/DDBJ whole genome shotgun (WGS) entry which is preliminary data.</text>
</comment>